<feature type="domain" description="HTH marR-type" evidence="1">
    <location>
        <begin position="5"/>
        <end position="137"/>
    </location>
</feature>
<dbReference type="InterPro" id="IPR036388">
    <property type="entry name" value="WH-like_DNA-bd_sf"/>
</dbReference>
<comment type="caution">
    <text evidence="2">The sequence shown here is derived from an EMBL/GenBank/DDBJ whole genome shotgun (WGS) entry which is preliminary data.</text>
</comment>
<proteinExistence type="predicted"/>
<evidence type="ECO:0000259" key="1">
    <source>
        <dbReference type="PROSITE" id="PS50995"/>
    </source>
</evidence>
<keyword evidence="3" id="KW-1185">Reference proteome</keyword>
<dbReference type="Pfam" id="PF12802">
    <property type="entry name" value="MarR_2"/>
    <property type="match status" value="1"/>
</dbReference>
<sequence length="146" mass="15314">MSGSAARPGYLIKRAQLVLHEAMVSALAPHGLTVSQYAALTALSEEPGLSNADLARRAFVTPQSMNVVLRELEDRGLLSRRPHPRHRKVLQAELTAGGRDLLDPAGLAVDGVESRMLAGLSPQARSGLADGLTACIDALATGGKRA</sequence>
<dbReference type="Gene3D" id="1.10.10.10">
    <property type="entry name" value="Winged helix-like DNA-binding domain superfamily/Winged helix DNA-binding domain"/>
    <property type="match status" value="1"/>
</dbReference>
<reference evidence="3" key="1">
    <citation type="journal article" date="2019" name="Int. J. Syst. Evol. Microbiol.">
        <title>The Global Catalogue of Microorganisms (GCM) 10K type strain sequencing project: providing services to taxonomists for standard genome sequencing and annotation.</title>
        <authorList>
            <consortium name="The Broad Institute Genomics Platform"/>
            <consortium name="The Broad Institute Genome Sequencing Center for Infectious Disease"/>
            <person name="Wu L."/>
            <person name="Ma J."/>
        </authorList>
    </citation>
    <scope>NUCLEOTIDE SEQUENCE [LARGE SCALE GENOMIC DNA]</scope>
    <source>
        <strain evidence="3">JCM 17326</strain>
    </source>
</reference>
<accession>A0ABP6YUL1</accession>
<dbReference type="InterPro" id="IPR036390">
    <property type="entry name" value="WH_DNA-bd_sf"/>
</dbReference>
<dbReference type="EMBL" id="BAABDQ010000026">
    <property type="protein sequence ID" value="GAA3591170.1"/>
    <property type="molecule type" value="Genomic_DNA"/>
</dbReference>
<dbReference type="SUPFAM" id="SSF46785">
    <property type="entry name" value="Winged helix' DNA-binding domain"/>
    <property type="match status" value="1"/>
</dbReference>
<name>A0ABP6YUL1_9ACTN</name>
<dbReference type="PROSITE" id="PS50995">
    <property type="entry name" value="HTH_MARR_2"/>
    <property type="match status" value="1"/>
</dbReference>
<gene>
    <name evidence="2" type="ORF">GCM10022419_087410</name>
</gene>
<dbReference type="SMART" id="SM00347">
    <property type="entry name" value="HTH_MARR"/>
    <property type="match status" value="1"/>
</dbReference>
<organism evidence="2 3">
    <name type="scientific">Nonomuraea rosea</name>
    <dbReference type="NCBI Taxonomy" id="638574"/>
    <lineage>
        <taxon>Bacteria</taxon>
        <taxon>Bacillati</taxon>
        <taxon>Actinomycetota</taxon>
        <taxon>Actinomycetes</taxon>
        <taxon>Streptosporangiales</taxon>
        <taxon>Streptosporangiaceae</taxon>
        <taxon>Nonomuraea</taxon>
    </lineage>
</organism>
<dbReference type="Proteomes" id="UP001500630">
    <property type="component" value="Unassembled WGS sequence"/>
</dbReference>
<dbReference type="RefSeq" id="WP_345571510.1">
    <property type="nucleotide sequence ID" value="NZ_BAABDQ010000026.1"/>
</dbReference>
<dbReference type="PANTHER" id="PTHR33164">
    <property type="entry name" value="TRANSCRIPTIONAL REGULATOR, MARR FAMILY"/>
    <property type="match status" value="1"/>
</dbReference>
<dbReference type="InterPro" id="IPR000835">
    <property type="entry name" value="HTH_MarR-typ"/>
</dbReference>
<evidence type="ECO:0000313" key="3">
    <source>
        <dbReference type="Proteomes" id="UP001500630"/>
    </source>
</evidence>
<protein>
    <submittedName>
        <fullName evidence="2">MarR family transcriptional regulator</fullName>
    </submittedName>
</protein>
<dbReference type="InterPro" id="IPR039422">
    <property type="entry name" value="MarR/SlyA-like"/>
</dbReference>
<dbReference type="PANTHER" id="PTHR33164:SF43">
    <property type="entry name" value="HTH-TYPE TRANSCRIPTIONAL REPRESSOR YETL"/>
    <property type="match status" value="1"/>
</dbReference>
<evidence type="ECO:0000313" key="2">
    <source>
        <dbReference type="EMBL" id="GAA3591170.1"/>
    </source>
</evidence>